<dbReference type="WBParaSite" id="ES5_v2.g10058.t1">
    <property type="protein sequence ID" value="ES5_v2.g10058.t1"/>
    <property type="gene ID" value="ES5_v2.g10058"/>
</dbReference>
<organism evidence="1 2">
    <name type="scientific">Panagrolaimus sp. ES5</name>
    <dbReference type="NCBI Taxonomy" id="591445"/>
    <lineage>
        <taxon>Eukaryota</taxon>
        <taxon>Metazoa</taxon>
        <taxon>Ecdysozoa</taxon>
        <taxon>Nematoda</taxon>
        <taxon>Chromadorea</taxon>
        <taxon>Rhabditida</taxon>
        <taxon>Tylenchina</taxon>
        <taxon>Panagrolaimomorpha</taxon>
        <taxon>Panagrolaimoidea</taxon>
        <taxon>Panagrolaimidae</taxon>
        <taxon>Panagrolaimus</taxon>
    </lineage>
</organism>
<evidence type="ECO:0000313" key="1">
    <source>
        <dbReference type="Proteomes" id="UP000887579"/>
    </source>
</evidence>
<reference evidence="2" key="1">
    <citation type="submission" date="2022-11" db="UniProtKB">
        <authorList>
            <consortium name="WormBaseParasite"/>
        </authorList>
    </citation>
    <scope>IDENTIFICATION</scope>
</reference>
<accession>A0AC34EZD0</accession>
<proteinExistence type="predicted"/>
<protein>
    <submittedName>
        <fullName evidence="2">BTB domain-containing protein</fullName>
    </submittedName>
</protein>
<dbReference type="Proteomes" id="UP000887579">
    <property type="component" value="Unplaced"/>
</dbReference>
<evidence type="ECO:0000313" key="2">
    <source>
        <dbReference type="WBParaSite" id="ES5_v2.g10058.t1"/>
    </source>
</evidence>
<name>A0AC34EZD0_9BILA</name>
<sequence>MHFRPFLIQDVLTIRGRGLENMVTNNKENISTESKTIYGLQSVSYFMQINYNIKNKREDDPKSDMFTVTLTFSSLDGYKLRGKIGFYVKANSFITEPDSDVFFTEDKNVWHADIFSLTDIKTSQKTPNLNFYNNGTITIHMKGIVFIESNAGSEKLQTSLGHFLWDRNDRDFIISVGKDVETKTEIKIHKNVLASRSPVFDAMLQTDMKEKAENQLEIIDFDVEVVQTAVEYFYDRDTYKSLNLGKLISLLKFADKYDIKDMKTEIEYAFLPHIYPYTICRISNVSMASKAPVLKDICIECMIAFLKLGIPFPDSELLDKDFAAALINVSSSYWNL</sequence>